<evidence type="ECO:0000313" key="3">
    <source>
        <dbReference type="Proteomes" id="UP000000366"/>
    </source>
</evidence>
<dbReference type="HOGENOM" id="CLU_1667341_0_0_4"/>
<name>A2SCR3_METPP</name>
<protein>
    <submittedName>
        <fullName evidence="2">Uncharacterized protein</fullName>
    </submittedName>
</protein>
<keyword evidence="3" id="KW-1185">Reference proteome</keyword>
<dbReference type="EMBL" id="CP000555">
    <property type="protein sequence ID" value="ABM93352.1"/>
    <property type="molecule type" value="Genomic_DNA"/>
</dbReference>
<accession>A2SCR3</accession>
<feature type="compositionally biased region" description="Basic and acidic residues" evidence="1">
    <location>
        <begin position="122"/>
        <end position="134"/>
    </location>
</feature>
<evidence type="ECO:0000313" key="2">
    <source>
        <dbReference type="EMBL" id="ABM93352.1"/>
    </source>
</evidence>
<proteinExistence type="predicted"/>
<reference evidence="2 3" key="1">
    <citation type="journal article" date="2007" name="J. Bacteriol.">
        <title>Whole-genome analysis of the methyl tert-butyl ether-degrading beta-proteobacterium Methylibium petroleiphilum PM1.</title>
        <authorList>
            <person name="Kane S.R."/>
            <person name="Chakicherla A.Y."/>
            <person name="Chain P.S.G."/>
            <person name="Schmidt R."/>
            <person name="Shin M.W."/>
            <person name="Legler T.C."/>
            <person name="Scow K.M."/>
            <person name="Larimer F.W."/>
            <person name="Lucas S.M."/>
            <person name="Richardson P.M."/>
            <person name="Hristova K.R."/>
        </authorList>
    </citation>
    <scope>NUCLEOTIDE SEQUENCE [LARGE SCALE GENOMIC DNA]</scope>
    <source>
        <strain evidence="3">ATCC BAA-1232 / LMG 22953 / PM1</strain>
    </source>
</reference>
<organism evidence="2 3">
    <name type="scientific">Methylibium petroleiphilum (strain ATCC BAA-1232 / LMG 22953 / PM1)</name>
    <dbReference type="NCBI Taxonomy" id="420662"/>
    <lineage>
        <taxon>Bacteria</taxon>
        <taxon>Pseudomonadati</taxon>
        <taxon>Pseudomonadota</taxon>
        <taxon>Betaproteobacteria</taxon>
        <taxon>Burkholderiales</taxon>
        <taxon>Sphaerotilaceae</taxon>
        <taxon>Methylibium</taxon>
    </lineage>
</organism>
<dbReference type="Proteomes" id="UP000000366">
    <property type="component" value="Chromosome"/>
</dbReference>
<gene>
    <name evidence="2" type="ordered locus">Mpe_A0390</name>
</gene>
<dbReference type="AlphaFoldDB" id="A2SCR3"/>
<dbReference type="STRING" id="420662.Mpe_A0390"/>
<feature type="region of interest" description="Disordered" evidence="1">
    <location>
        <begin position="116"/>
        <end position="158"/>
    </location>
</feature>
<dbReference type="KEGG" id="mpt:Mpe_A0390"/>
<evidence type="ECO:0000256" key="1">
    <source>
        <dbReference type="SAM" id="MobiDB-lite"/>
    </source>
</evidence>
<sequence length="158" mass="17039">MGHAARGIVVPVEPQAARLRAHRLQHHEVTGIVGENRQPRRAPRRHDIGAGIGKVGQFAPDLASRQQAAIVLRAERRVPGLAVVPGEQCLKVGRKPGALWQQGGQRGQVFCARRRPQGGAHLRRESGVEPGEHGRKCRGVFGAGGRHGDGLQPTTARR</sequence>